<dbReference type="EMBL" id="BAAALG010000001">
    <property type="protein sequence ID" value="GAA1089808.1"/>
    <property type="molecule type" value="Genomic_DNA"/>
</dbReference>
<evidence type="ECO:0000313" key="2">
    <source>
        <dbReference type="Proteomes" id="UP001501581"/>
    </source>
</evidence>
<organism evidence="1 2">
    <name type="scientific">Nocardioides dubius</name>
    <dbReference type="NCBI Taxonomy" id="317019"/>
    <lineage>
        <taxon>Bacteria</taxon>
        <taxon>Bacillati</taxon>
        <taxon>Actinomycetota</taxon>
        <taxon>Actinomycetes</taxon>
        <taxon>Propionibacteriales</taxon>
        <taxon>Nocardioidaceae</taxon>
        <taxon>Nocardioides</taxon>
    </lineage>
</organism>
<gene>
    <name evidence="1" type="ORF">GCM10009668_00260</name>
</gene>
<dbReference type="Proteomes" id="UP001501581">
    <property type="component" value="Unassembled WGS sequence"/>
</dbReference>
<keyword evidence="2" id="KW-1185">Reference proteome</keyword>
<comment type="caution">
    <text evidence="1">The sequence shown here is derived from an EMBL/GenBank/DDBJ whole genome shotgun (WGS) entry which is preliminary data.</text>
</comment>
<proteinExistence type="predicted"/>
<protein>
    <submittedName>
        <fullName evidence="1">Uncharacterized protein</fullName>
    </submittedName>
</protein>
<sequence>MTMGSWYERPVGETLTLRQAPRLASWNSATHPDQIRLKEYLDDTADLLGPAMMRSGPWALSLDVGLPRGRELTAMADLDNYVYPLASRLLNERLVSVWCTKRHSRTSQVAIGPAGVAQAPANTYEVRTTASAQSAEYKEQVRRGLANVGELQAGPVWLHISFVVGPQRNWMNLWKPTIDALDPLLGRTTVDRDWHPKDGRITELALHLEVDPVMGHDVGISIAAGQDRPTLNVEPEGTS</sequence>
<name>A0ABP4E5Y5_9ACTN</name>
<accession>A0ABP4E5Y5</accession>
<dbReference type="RefSeq" id="WP_343989886.1">
    <property type="nucleotide sequence ID" value="NZ_BAAALG010000001.1"/>
</dbReference>
<evidence type="ECO:0000313" key="1">
    <source>
        <dbReference type="EMBL" id="GAA1089808.1"/>
    </source>
</evidence>
<reference evidence="2" key="1">
    <citation type="journal article" date="2019" name="Int. J. Syst. Evol. Microbiol.">
        <title>The Global Catalogue of Microorganisms (GCM) 10K type strain sequencing project: providing services to taxonomists for standard genome sequencing and annotation.</title>
        <authorList>
            <consortium name="The Broad Institute Genomics Platform"/>
            <consortium name="The Broad Institute Genome Sequencing Center for Infectious Disease"/>
            <person name="Wu L."/>
            <person name="Ma J."/>
        </authorList>
    </citation>
    <scope>NUCLEOTIDE SEQUENCE [LARGE SCALE GENOMIC DNA]</scope>
    <source>
        <strain evidence="2">JCM 13008</strain>
    </source>
</reference>